<feature type="chain" id="PRO_5043032967" evidence="1">
    <location>
        <begin position="18"/>
        <end position="100"/>
    </location>
</feature>
<feature type="non-terminal residue" evidence="2">
    <location>
        <position position="100"/>
    </location>
</feature>
<name>A0AAQ4DUB6_AMBAM</name>
<dbReference type="GO" id="GO:0004867">
    <property type="term" value="F:serine-type endopeptidase inhibitor activity"/>
    <property type="evidence" value="ECO:0007669"/>
    <property type="project" value="InterPro"/>
</dbReference>
<protein>
    <submittedName>
        <fullName evidence="2">Uncharacterized protein</fullName>
    </submittedName>
</protein>
<dbReference type="InterPro" id="IPR036880">
    <property type="entry name" value="Kunitz_BPTI_sf"/>
</dbReference>
<organism evidence="2 3">
    <name type="scientific">Amblyomma americanum</name>
    <name type="common">Lone star tick</name>
    <dbReference type="NCBI Taxonomy" id="6943"/>
    <lineage>
        <taxon>Eukaryota</taxon>
        <taxon>Metazoa</taxon>
        <taxon>Ecdysozoa</taxon>
        <taxon>Arthropoda</taxon>
        <taxon>Chelicerata</taxon>
        <taxon>Arachnida</taxon>
        <taxon>Acari</taxon>
        <taxon>Parasitiformes</taxon>
        <taxon>Ixodida</taxon>
        <taxon>Ixodoidea</taxon>
        <taxon>Ixodidae</taxon>
        <taxon>Amblyomminae</taxon>
        <taxon>Amblyomma</taxon>
    </lineage>
</organism>
<keyword evidence="3" id="KW-1185">Reference proteome</keyword>
<evidence type="ECO:0000313" key="2">
    <source>
        <dbReference type="EMBL" id="KAK8766056.1"/>
    </source>
</evidence>
<feature type="signal peptide" evidence="1">
    <location>
        <begin position="1"/>
        <end position="17"/>
    </location>
</feature>
<evidence type="ECO:0000313" key="3">
    <source>
        <dbReference type="Proteomes" id="UP001321473"/>
    </source>
</evidence>
<dbReference type="EMBL" id="JARKHS020026740">
    <property type="protein sequence ID" value="KAK8766056.1"/>
    <property type="molecule type" value="Genomic_DNA"/>
</dbReference>
<dbReference type="SUPFAM" id="SSF57362">
    <property type="entry name" value="BPTI-like"/>
    <property type="match status" value="1"/>
</dbReference>
<comment type="caution">
    <text evidence="2">The sequence shown here is derived from an EMBL/GenBank/DDBJ whole genome shotgun (WGS) entry which is preliminary data.</text>
</comment>
<evidence type="ECO:0000256" key="1">
    <source>
        <dbReference type="SAM" id="SignalP"/>
    </source>
</evidence>
<dbReference type="AlphaFoldDB" id="A0AAQ4DUB6"/>
<accession>A0AAQ4DUB6</accession>
<gene>
    <name evidence="2" type="ORF">V5799_007161</name>
</gene>
<reference evidence="2 3" key="1">
    <citation type="journal article" date="2023" name="Arcadia Sci">
        <title>De novo assembly of a long-read Amblyomma americanum tick genome.</title>
        <authorList>
            <person name="Chou S."/>
            <person name="Poskanzer K.E."/>
            <person name="Rollins M."/>
            <person name="Thuy-Boun P.S."/>
        </authorList>
    </citation>
    <scope>NUCLEOTIDE SEQUENCE [LARGE SCALE GENOMIC DNA]</scope>
    <source>
        <strain evidence="2">F_SG_1</strain>
        <tissue evidence="2">Salivary glands</tissue>
    </source>
</reference>
<keyword evidence="1" id="KW-0732">Signal</keyword>
<dbReference type="Proteomes" id="UP001321473">
    <property type="component" value="Unassembled WGS sequence"/>
</dbReference>
<sequence length="100" mass="11519">MREQVLVVLLVIFPVKATHSVLTSGTTSLVKSRSCMTPPMEDELRCNVKLHRYYYGGQNYCHPFLWNGCIKEGVYEMRVDCVLNCNAAGFQLMKKLRKMQ</sequence>
<proteinExistence type="predicted"/>